<sequence>MQPESQSGTQPGEPQSGAAAQPQYGQYRIPEYGAMSGQFAPGYDPYVYGRPDPAPSGDDAGHGNAADAGSAGGAWDGARMAPAAGGSRGAMSGADASANSANNANRPKPRYFRGIDLNDPNQNPVYGHWDFYAIAAFVLALFFPVPLLTTLLSALAMWRTRVFHTKGFGLAVAALIISIANAALVMWMTANGMTVDDLYRMLLQTMIGTGGNMGGTSGGGISV</sequence>
<comment type="caution">
    <text evidence="3">The sequence shown here is derived from an EMBL/GenBank/DDBJ whole genome shotgun (WGS) entry which is preliminary data.</text>
</comment>
<keyword evidence="4" id="KW-1185">Reference proteome</keyword>
<evidence type="ECO:0000256" key="2">
    <source>
        <dbReference type="SAM" id="Phobius"/>
    </source>
</evidence>
<keyword evidence="2" id="KW-0472">Membrane</keyword>
<reference evidence="3 4" key="1">
    <citation type="journal article" date="2019" name="Int. J. Syst. Evol. Microbiol.">
        <title>Bifidobacterium jacchi sp. nov., isolated from the faeces of a baby common marmoset (Callithrix jacchus).</title>
        <authorList>
            <person name="Modesto M."/>
            <person name="Watanabe K."/>
            <person name="Arita M."/>
            <person name="Satti M."/>
            <person name="Oki K."/>
            <person name="Sciavilla P."/>
            <person name="Patavino C."/>
            <person name="Camma C."/>
            <person name="Michelini S."/>
            <person name="Sgorbati B."/>
            <person name="Mattarelli P."/>
        </authorList>
    </citation>
    <scope>NUCLEOTIDE SEQUENCE [LARGE SCALE GENOMIC DNA]</scope>
    <source>
        <strain evidence="3 4">MRM 9.3</strain>
    </source>
</reference>
<keyword evidence="2" id="KW-0812">Transmembrane</keyword>
<organism evidence="3 4">
    <name type="scientific">Bifidobacterium jacchi</name>
    <dbReference type="NCBI Taxonomy" id="2490545"/>
    <lineage>
        <taxon>Bacteria</taxon>
        <taxon>Bacillati</taxon>
        <taxon>Actinomycetota</taxon>
        <taxon>Actinomycetes</taxon>
        <taxon>Bifidobacteriales</taxon>
        <taxon>Bifidobacteriaceae</taxon>
        <taxon>Bifidobacterium</taxon>
    </lineage>
</organism>
<feature type="region of interest" description="Disordered" evidence="1">
    <location>
        <begin position="43"/>
        <end position="72"/>
    </location>
</feature>
<dbReference type="OrthoDB" id="3240445at2"/>
<dbReference type="Proteomes" id="UP000326336">
    <property type="component" value="Unassembled WGS sequence"/>
</dbReference>
<accession>A0A5N5RJH1</accession>
<evidence type="ECO:0000256" key="1">
    <source>
        <dbReference type="SAM" id="MobiDB-lite"/>
    </source>
</evidence>
<feature type="transmembrane region" description="Helical" evidence="2">
    <location>
        <begin position="131"/>
        <end position="156"/>
    </location>
</feature>
<protein>
    <recommendedName>
        <fullName evidence="5">DUF4190 domain-containing protein</fullName>
    </recommendedName>
</protein>
<feature type="transmembrane region" description="Helical" evidence="2">
    <location>
        <begin position="168"/>
        <end position="190"/>
    </location>
</feature>
<evidence type="ECO:0000313" key="3">
    <source>
        <dbReference type="EMBL" id="KAB5607323.1"/>
    </source>
</evidence>
<gene>
    <name evidence="3" type="ORF">EHS19_05205</name>
</gene>
<feature type="region of interest" description="Disordered" evidence="1">
    <location>
        <begin position="1"/>
        <end position="25"/>
    </location>
</feature>
<feature type="region of interest" description="Disordered" evidence="1">
    <location>
        <begin position="86"/>
        <end position="105"/>
    </location>
</feature>
<evidence type="ECO:0000313" key="4">
    <source>
        <dbReference type="Proteomes" id="UP000326336"/>
    </source>
</evidence>
<dbReference type="AlphaFoldDB" id="A0A5N5RJH1"/>
<feature type="compositionally biased region" description="Polar residues" evidence="1">
    <location>
        <begin position="1"/>
        <end position="13"/>
    </location>
</feature>
<name>A0A5N5RJH1_9BIFI</name>
<keyword evidence="2" id="KW-1133">Transmembrane helix</keyword>
<proteinExistence type="predicted"/>
<dbReference type="EMBL" id="RQSP01000013">
    <property type="protein sequence ID" value="KAB5607323.1"/>
    <property type="molecule type" value="Genomic_DNA"/>
</dbReference>
<evidence type="ECO:0008006" key="5">
    <source>
        <dbReference type="Google" id="ProtNLM"/>
    </source>
</evidence>